<accession>A0A0R1UF26</accession>
<dbReference type="GO" id="GO:0032993">
    <property type="term" value="C:protein-DNA complex"/>
    <property type="evidence" value="ECO:0007669"/>
    <property type="project" value="TreeGrafter"/>
</dbReference>
<dbReference type="GO" id="GO:0003677">
    <property type="term" value="F:DNA binding"/>
    <property type="evidence" value="ECO:0007669"/>
    <property type="project" value="UniProtKB-KW"/>
</dbReference>
<sequence length="296" mass="33317">MNIKDIKYYCALVKTKNFSKVAEQFNVSQPTITLAIKRLEKAFDTTFFIRDQSHRELRITEAGQQFFLHAQVILNELTVARQEIAHANDRQIRFGLPPIIGNFYFPPLTPQLMQAGLMAQLEPYEYGSAHLLKMVQNGELDLALLGSLTPISSPQLRTQVLARYPIKIIVAKSHPLAARQSNGVAFHELQNQTFITLARENEFVHQHAFRHLAQINHFRPKVLYQTNDVHILKSMVASNLGIAYLTDLALSPSDNVVPIPLTDADQPTFLVSAVMRTTTPLTAAIQALWHDLAASK</sequence>
<dbReference type="AlphaFoldDB" id="A0A0R1UF26"/>
<name>A0A0R1UF26_9LACO</name>
<keyword evidence="2" id="KW-0805">Transcription regulation</keyword>
<dbReference type="InterPro" id="IPR000847">
    <property type="entry name" value="LysR_HTH_N"/>
</dbReference>
<dbReference type="Gene3D" id="3.40.190.290">
    <property type="match status" value="1"/>
</dbReference>
<dbReference type="GO" id="GO:0003700">
    <property type="term" value="F:DNA-binding transcription factor activity"/>
    <property type="evidence" value="ECO:0007669"/>
    <property type="project" value="InterPro"/>
</dbReference>
<dbReference type="Proteomes" id="UP000050816">
    <property type="component" value="Unassembled WGS sequence"/>
</dbReference>
<dbReference type="PANTHER" id="PTHR30346:SF28">
    <property type="entry name" value="HTH-TYPE TRANSCRIPTIONAL REGULATOR CYNR"/>
    <property type="match status" value="1"/>
</dbReference>
<dbReference type="Pfam" id="PF03466">
    <property type="entry name" value="LysR_substrate"/>
    <property type="match status" value="1"/>
</dbReference>
<dbReference type="PRINTS" id="PR00039">
    <property type="entry name" value="HTHLYSR"/>
</dbReference>
<evidence type="ECO:0000256" key="3">
    <source>
        <dbReference type="ARBA" id="ARBA00023125"/>
    </source>
</evidence>
<dbReference type="PROSITE" id="PS50931">
    <property type="entry name" value="HTH_LYSR"/>
    <property type="match status" value="1"/>
</dbReference>
<dbReference type="SUPFAM" id="SSF53850">
    <property type="entry name" value="Periplasmic binding protein-like II"/>
    <property type="match status" value="1"/>
</dbReference>
<dbReference type="RefSeq" id="WP_056953743.1">
    <property type="nucleotide sequence ID" value="NZ_AZFK01000012.1"/>
</dbReference>
<dbReference type="PANTHER" id="PTHR30346">
    <property type="entry name" value="TRANSCRIPTIONAL DUAL REGULATOR HCAR-RELATED"/>
    <property type="match status" value="1"/>
</dbReference>
<protein>
    <submittedName>
        <fullName evidence="6">Transcriptional regulator</fullName>
    </submittedName>
</protein>
<dbReference type="InterPro" id="IPR005119">
    <property type="entry name" value="LysR_subst-bd"/>
</dbReference>
<evidence type="ECO:0000313" key="6">
    <source>
        <dbReference type="EMBL" id="KRL92064.1"/>
    </source>
</evidence>
<keyword evidence="3" id="KW-0238">DNA-binding</keyword>
<evidence type="ECO:0000259" key="5">
    <source>
        <dbReference type="PROSITE" id="PS50931"/>
    </source>
</evidence>
<dbReference type="EMBL" id="AZFK01000012">
    <property type="protein sequence ID" value="KRL92064.1"/>
    <property type="molecule type" value="Genomic_DNA"/>
</dbReference>
<dbReference type="InterPro" id="IPR036390">
    <property type="entry name" value="WH_DNA-bd_sf"/>
</dbReference>
<evidence type="ECO:0000256" key="1">
    <source>
        <dbReference type="ARBA" id="ARBA00009437"/>
    </source>
</evidence>
<proteinExistence type="inferred from homology"/>
<dbReference type="Pfam" id="PF00126">
    <property type="entry name" value="HTH_1"/>
    <property type="match status" value="1"/>
</dbReference>
<evidence type="ECO:0000313" key="7">
    <source>
        <dbReference type="Proteomes" id="UP000050816"/>
    </source>
</evidence>
<organism evidence="6 7">
    <name type="scientific">Limosilactobacillus ingluviei DSM 15946</name>
    <dbReference type="NCBI Taxonomy" id="1423760"/>
    <lineage>
        <taxon>Bacteria</taxon>
        <taxon>Bacillati</taxon>
        <taxon>Bacillota</taxon>
        <taxon>Bacilli</taxon>
        <taxon>Lactobacillales</taxon>
        <taxon>Lactobacillaceae</taxon>
        <taxon>Limosilactobacillus</taxon>
    </lineage>
</organism>
<dbReference type="PATRIC" id="fig|1423760.3.peg.521"/>
<reference evidence="6 7" key="1">
    <citation type="journal article" date="2015" name="Genome Announc.">
        <title>Expanding the biotechnology potential of lactobacilli through comparative genomics of 213 strains and associated genera.</title>
        <authorList>
            <person name="Sun Z."/>
            <person name="Harris H.M."/>
            <person name="McCann A."/>
            <person name="Guo C."/>
            <person name="Argimon S."/>
            <person name="Zhang W."/>
            <person name="Yang X."/>
            <person name="Jeffery I.B."/>
            <person name="Cooney J.C."/>
            <person name="Kagawa T.F."/>
            <person name="Liu W."/>
            <person name="Song Y."/>
            <person name="Salvetti E."/>
            <person name="Wrobel A."/>
            <person name="Rasinkangas P."/>
            <person name="Parkhill J."/>
            <person name="Rea M.C."/>
            <person name="O'Sullivan O."/>
            <person name="Ritari J."/>
            <person name="Douillard F.P."/>
            <person name="Paul Ross R."/>
            <person name="Yang R."/>
            <person name="Briner A.E."/>
            <person name="Felis G.E."/>
            <person name="de Vos W.M."/>
            <person name="Barrangou R."/>
            <person name="Klaenhammer T.R."/>
            <person name="Caufield P.W."/>
            <person name="Cui Y."/>
            <person name="Zhang H."/>
            <person name="O'Toole P.W."/>
        </authorList>
    </citation>
    <scope>NUCLEOTIDE SEQUENCE [LARGE SCALE GENOMIC DNA]</scope>
    <source>
        <strain evidence="6 7">DSM 15946</strain>
    </source>
</reference>
<dbReference type="InterPro" id="IPR036388">
    <property type="entry name" value="WH-like_DNA-bd_sf"/>
</dbReference>
<evidence type="ECO:0000256" key="4">
    <source>
        <dbReference type="ARBA" id="ARBA00023163"/>
    </source>
</evidence>
<feature type="domain" description="HTH lysR-type" evidence="5">
    <location>
        <begin position="1"/>
        <end position="60"/>
    </location>
</feature>
<dbReference type="SUPFAM" id="SSF46785">
    <property type="entry name" value="Winged helix' DNA-binding domain"/>
    <property type="match status" value="1"/>
</dbReference>
<gene>
    <name evidence="6" type="ORF">FC43_GL000502</name>
</gene>
<evidence type="ECO:0000256" key="2">
    <source>
        <dbReference type="ARBA" id="ARBA00023015"/>
    </source>
</evidence>
<keyword evidence="4" id="KW-0804">Transcription</keyword>
<comment type="caution">
    <text evidence="6">The sequence shown here is derived from an EMBL/GenBank/DDBJ whole genome shotgun (WGS) entry which is preliminary data.</text>
</comment>
<comment type="similarity">
    <text evidence="1">Belongs to the LysR transcriptional regulatory family.</text>
</comment>
<dbReference type="Gene3D" id="1.10.10.10">
    <property type="entry name" value="Winged helix-like DNA-binding domain superfamily/Winged helix DNA-binding domain"/>
    <property type="match status" value="1"/>
</dbReference>